<proteinExistence type="predicted"/>
<accession>A0ABR1E236</accession>
<keyword evidence="2" id="KW-1185">Reference proteome</keyword>
<evidence type="ECO:0000313" key="1">
    <source>
        <dbReference type="EMBL" id="KAK6756759.1"/>
    </source>
</evidence>
<dbReference type="EMBL" id="JAVFWL010000005">
    <property type="protein sequence ID" value="KAK6756759.1"/>
    <property type="molecule type" value="Genomic_DNA"/>
</dbReference>
<protein>
    <submittedName>
        <fullName evidence="1">Uncharacterized protein</fullName>
    </submittedName>
</protein>
<gene>
    <name evidence="1" type="primary">Necator_chrV.g19697</name>
    <name evidence="1" type="ORF">RB195_014905</name>
</gene>
<evidence type="ECO:0000313" key="2">
    <source>
        <dbReference type="Proteomes" id="UP001303046"/>
    </source>
</evidence>
<sequence>MGVLYTMLTLTSEMFPVPVHQRQLQNAAVDMSSVPQLQSAGSVAGAGPDEVYQHGTIGTFLRQELEGGFSSFIRCVYQAKRVNNNTVTLVLVSDILKVDTPPLLIDRMCSH</sequence>
<organism evidence="1 2">
    <name type="scientific">Necator americanus</name>
    <name type="common">Human hookworm</name>
    <dbReference type="NCBI Taxonomy" id="51031"/>
    <lineage>
        <taxon>Eukaryota</taxon>
        <taxon>Metazoa</taxon>
        <taxon>Ecdysozoa</taxon>
        <taxon>Nematoda</taxon>
        <taxon>Chromadorea</taxon>
        <taxon>Rhabditida</taxon>
        <taxon>Rhabditina</taxon>
        <taxon>Rhabditomorpha</taxon>
        <taxon>Strongyloidea</taxon>
        <taxon>Ancylostomatidae</taxon>
        <taxon>Bunostominae</taxon>
        <taxon>Necator</taxon>
    </lineage>
</organism>
<dbReference type="Proteomes" id="UP001303046">
    <property type="component" value="Unassembled WGS sequence"/>
</dbReference>
<reference evidence="1 2" key="1">
    <citation type="submission" date="2023-08" db="EMBL/GenBank/DDBJ databases">
        <title>A Necator americanus chromosomal reference genome.</title>
        <authorList>
            <person name="Ilik V."/>
            <person name="Petrzelkova K.J."/>
            <person name="Pardy F."/>
            <person name="Fuh T."/>
            <person name="Niatou-Singa F.S."/>
            <person name="Gouil Q."/>
            <person name="Baker L."/>
            <person name="Ritchie M.E."/>
            <person name="Jex A.R."/>
            <person name="Gazzola D."/>
            <person name="Li H."/>
            <person name="Toshio Fujiwara R."/>
            <person name="Zhan B."/>
            <person name="Aroian R.V."/>
            <person name="Pafco B."/>
            <person name="Schwarz E.M."/>
        </authorList>
    </citation>
    <scope>NUCLEOTIDE SEQUENCE [LARGE SCALE GENOMIC DNA]</scope>
    <source>
        <strain evidence="1 2">Aroian</strain>
        <tissue evidence="1">Whole animal</tissue>
    </source>
</reference>
<comment type="caution">
    <text evidence="1">The sequence shown here is derived from an EMBL/GenBank/DDBJ whole genome shotgun (WGS) entry which is preliminary data.</text>
</comment>
<name>A0ABR1E236_NECAM</name>